<keyword evidence="7" id="KW-0472">Membrane</keyword>
<dbReference type="Proteomes" id="UP001148614">
    <property type="component" value="Unassembled WGS sequence"/>
</dbReference>
<feature type="transmembrane region" description="Helical" evidence="7">
    <location>
        <begin position="12"/>
        <end position="33"/>
    </location>
</feature>
<evidence type="ECO:0000256" key="3">
    <source>
        <dbReference type="ARBA" id="ARBA00022723"/>
    </source>
</evidence>
<dbReference type="Pfam" id="PF00067">
    <property type="entry name" value="p450"/>
    <property type="match status" value="1"/>
</dbReference>
<dbReference type="AlphaFoldDB" id="A0A9W8NCN9"/>
<evidence type="ECO:0000256" key="6">
    <source>
        <dbReference type="RuleBase" id="RU000461"/>
    </source>
</evidence>
<keyword evidence="6" id="KW-0560">Oxidoreductase</keyword>
<dbReference type="PROSITE" id="PS00086">
    <property type="entry name" value="CYTOCHROME_P450"/>
    <property type="match status" value="1"/>
</dbReference>
<evidence type="ECO:0000256" key="4">
    <source>
        <dbReference type="ARBA" id="ARBA00023004"/>
    </source>
</evidence>
<dbReference type="InterPro" id="IPR017972">
    <property type="entry name" value="Cyt_P450_CS"/>
</dbReference>
<proteinExistence type="inferred from homology"/>
<dbReference type="GO" id="GO:0005506">
    <property type="term" value="F:iron ion binding"/>
    <property type="evidence" value="ECO:0007669"/>
    <property type="project" value="InterPro"/>
</dbReference>
<dbReference type="InterPro" id="IPR001128">
    <property type="entry name" value="Cyt_P450"/>
</dbReference>
<dbReference type="InterPro" id="IPR002401">
    <property type="entry name" value="Cyt_P450_E_grp-I"/>
</dbReference>
<dbReference type="GO" id="GO:0020037">
    <property type="term" value="F:heme binding"/>
    <property type="evidence" value="ECO:0007669"/>
    <property type="project" value="InterPro"/>
</dbReference>
<evidence type="ECO:0008006" key="10">
    <source>
        <dbReference type="Google" id="ProtNLM"/>
    </source>
</evidence>
<evidence type="ECO:0000256" key="2">
    <source>
        <dbReference type="ARBA" id="ARBA00022617"/>
    </source>
</evidence>
<accession>A0A9W8NCN9</accession>
<protein>
    <recommendedName>
        <fullName evidence="10">Cytochrome P450</fullName>
    </recommendedName>
</protein>
<dbReference type="PANTHER" id="PTHR24305">
    <property type="entry name" value="CYTOCHROME P450"/>
    <property type="match status" value="1"/>
</dbReference>
<dbReference type="PRINTS" id="PR00463">
    <property type="entry name" value="EP450I"/>
</dbReference>
<dbReference type="VEuPathDB" id="FungiDB:F4678DRAFT_453815"/>
<name>A0A9W8NCN9_9PEZI</name>
<keyword evidence="7" id="KW-1133">Transmembrane helix</keyword>
<keyword evidence="6" id="KW-0503">Monooxygenase</keyword>
<evidence type="ECO:0000256" key="7">
    <source>
        <dbReference type="SAM" id="Phobius"/>
    </source>
</evidence>
<dbReference type="GO" id="GO:0016705">
    <property type="term" value="F:oxidoreductase activity, acting on paired donors, with incorporation or reduction of molecular oxygen"/>
    <property type="evidence" value="ECO:0007669"/>
    <property type="project" value="InterPro"/>
</dbReference>
<feature type="binding site" description="axial binding residue" evidence="5">
    <location>
        <position position="450"/>
    </location>
    <ligand>
        <name>heme</name>
        <dbReference type="ChEBI" id="CHEBI:30413"/>
    </ligand>
    <ligandPart>
        <name>Fe</name>
        <dbReference type="ChEBI" id="CHEBI:18248"/>
    </ligandPart>
</feature>
<sequence>MVTALSHSDTPITWLIGSLLLVSLCTFASYRVLFHPLRRFPGPSVAKLSDFRNGYYALQKNLHLVTAHDHAQYGAVVRHGPNKLLFNTVRALRDIYDNERVVKSHVYSVTVQAPGVFTSFNVVDQKAHRHKRKIIGQLLSDRSMRIFEPMIVSQVDVLVKLLYASCRQKGAEPVNMSDRFEYLSCDIVTLLGFGHPLKLQTDETYRFMCKGMAVANYYTNTHMQFFLIYRLKLTAALHFFNNPLREKYKKLVRRMIGIRMSEDTNARHDLYSVITAANTEAINAEERIQMSEIWSEAVTFLPAGAFSISTAMSGLFFYLAHYPECYGRLANEIRTTFTSEADIKFGVQLSSCHYLRACIDETLRMSPPIPGTMWRELQPNDSEPLIVDGHVIPPGTQVGVNPYSLHHNEEYFAESYLFKPERWLDAHEAEKPKAVPLEAFIPFSIGYRDCVGKNMAYLVMSIVVAKIIWYFDFESPTGPRGDVGGGRKGGEFGRRRENEYQLYDIFSAAQ</sequence>
<dbReference type="EMBL" id="JANPWZ010001116">
    <property type="protein sequence ID" value="KAJ3568633.1"/>
    <property type="molecule type" value="Genomic_DNA"/>
</dbReference>
<comment type="cofactor">
    <cofactor evidence="1 5">
        <name>heme</name>
        <dbReference type="ChEBI" id="CHEBI:30413"/>
    </cofactor>
</comment>
<keyword evidence="2 5" id="KW-0349">Heme</keyword>
<dbReference type="GO" id="GO:0004497">
    <property type="term" value="F:monooxygenase activity"/>
    <property type="evidence" value="ECO:0007669"/>
    <property type="project" value="UniProtKB-KW"/>
</dbReference>
<dbReference type="InterPro" id="IPR036396">
    <property type="entry name" value="Cyt_P450_sf"/>
</dbReference>
<comment type="caution">
    <text evidence="8">The sequence shown here is derived from an EMBL/GenBank/DDBJ whole genome shotgun (WGS) entry which is preliminary data.</text>
</comment>
<evidence type="ECO:0000256" key="5">
    <source>
        <dbReference type="PIRSR" id="PIRSR602401-1"/>
    </source>
</evidence>
<evidence type="ECO:0000256" key="1">
    <source>
        <dbReference type="ARBA" id="ARBA00001971"/>
    </source>
</evidence>
<keyword evidence="3 5" id="KW-0479">Metal-binding</keyword>
<keyword evidence="4 5" id="KW-0408">Iron</keyword>
<dbReference type="PANTHER" id="PTHR24305:SF226">
    <property type="entry name" value="CYTOCHROME P450 MONOOXYGENASE"/>
    <property type="match status" value="1"/>
</dbReference>
<dbReference type="InterPro" id="IPR050121">
    <property type="entry name" value="Cytochrome_P450_monoxygenase"/>
</dbReference>
<dbReference type="Gene3D" id="1.10.630.10">
    <property type="entry name" value="Cytochrome P450"/>
    <property type="match status" value="1"/>
</dbReference>
<reference evidence="8" key="1">
    <citation type="submission" date="2022-07" db="EMBL/GenBank/DDBJ databases">
        <title>Genome Sequence of Xylaria arbuscula.</title>
        <authorList>
            <person name="Buettner E."/>
        </authorList>
    </citation>
    <scope>NUCLEOTIDE SEQUENCE</scope>
    <source>
        <strain evidence="8">VT107</strain>
    </source>
</reference>
<organism evidence="8 9">
    <name type="scientific">Xylaria arbuscula</name>
    <dbReference type="NCBI Taxonomy" id="114810"/>
    <lineage>
        <taxon>Eukaryota</taxon>
        <taxon>Fungi</taxon>
        <taxon>Dikarya</taxon>
        <taxon>Ascomycota</taxon>
        <taxon>Pezizomycotina</taxon>
        <taxon>Sordariomycetes</taxon>
        <taxon>Xylariomycetidae</taxon>
        <taxon>Xylariales</taxon>
        <taxon>Xylariaceae</taxon>
        <taxon>Xylaria</taxon>
    </lineage>
</organism>
<keyword evidence="7" id="KW-0812">Transmembrane</keyword>
<comment type="similarity">
    <text evidence="6">Belongs to the cytochrome P450 family.</text>
</comment>
<keyword evidence="9" id="KW-1185">Reference proteome</keyword>
<dbReference type="PRINTS" id="PR00385">
    <property type="entry name" value="P450"/>
</dbReference>
<evidence type="ECO:0000313" key="9">
    <source>
        <dbReference type="Proteomes" id="UP001148614"/>
    </source>
</evidence>
<dbReference type="SUPFAM" id="SSF48264">
    <property type="entry name" value="Cytochrome P450"/>
    <property type="match status" value="1"/>
</dbReference>
<gene>
    <name evidence="8" type="ORF">NPX13_g6353</name>
</gene>
<evidence type="ECO:0000313" key="8">
    <source>
        <dbReference type="EMBL" id="KAJ3568633.1"/>
    </source>
</evidence>